<dbReference type="PATRIC" id="fig|1423750.3.peg.362"/>
<proteinExistence type="predicted"/>
<dbReference type="PIRSF" id="PIRSF021328">
    <property type="entry name" value="UCP021328"/>
    <property type="match status" value="1"/>
</dbReference>
<organism evidence="2 3">
    <name type="scientific">Liquorilactobacillus ghanensis DSM 18630</name>
    <dbReference type="NCBI Taxonomy" id="1423750"/>
    <lineage>
        <taxon>Bacteria</taxon>
        <taxon>Bacillati</taxon>
        <taxon>Bacillota</taxon>
        <taxon>Bacilli</taxon>
        <taxon>Lactobacillales</taxon>
        <taxon>Lactobacillaceae</taxon>
        <taxon>Liquorilactobacillus</taxon>
    </lineage>
</organism>
<reference evidence="2 3" key="1">
    <citation type="journal article" date="2015" name="Genome Announc.">
        <title>Expanding the biotechnology potential of lactobacilli through comparative genomics of 213 strains and associated genera.</title>
        <authorList>
            <person name="Sun Z."/>
            <person name="Harris H.M."/>
            <person name="McCann A."/>
            <person name="Guo C."/>
            <person name="Argimon S."/>
            <person name="Zhang W."/>
            <person name="Yang X."/>
            <person name="Jeffery I.B."/>
            <person name="Cooney J.C."/>
            <person name="Kagawa T.F."/>
            <person name="Liu W."/>
            <person name="Song Y."/>
            <person name="Salvetti E."/>
            <person name="Wrobel A."/>
            <person name="Rasinkangas P."/>
            <person name="Parkhill J."/>
            <person name="Rea M.C."/>
            <person name="O'Sullivan O."/>
            <person name="Ritari J."/>
            <person name="Douillard F.P."/>
            <person name="Paul Ross R."/>
            <person name="Yang R."/>
            <person name="Briner A.E."/>
            <person name="Felis G.E."/>
            <person name="de Vos W.M."/>
            <person name="Barrangou R."/>
            <person name="Klaenhammer T.R."/>
            <person name="Caufield P.W."/>
            <person name="Cui Y."/>
            <person name="Zhang H."/>
            <person name="O'Toole P.W."/>
        </authorList>
    </citation>
    <scope>NUCLEOTIDE SEQUENCE [LARGE SCALE GENOMIC DNA]</scope>
    <source>
        <strain evidence="2 3">DSM 18630</strain>
    </source>
</reference>
<dbReference type="Proteomes" id="UP000051451">
    <property type="component" value="Unassembled WGS sequence"/>
</dbReference>
<dbReference type="InterPro" id="IPR016787">
    <property type="entry name" value="UCP021328"/>
</dbReference>
<dbReference type="Pfam" id="PF11208">
    <property type="entry name" value="DUF2992"/>
    <property type="match status" value="1"/>
</dbReference>
<evidence type="ECO:0008006" key="4">
    <source>
        <dbReference type="Google" id="ProtNLM"/>
    </source>
</evidence>
<dbReference type="OrthoDB" id="4570726at2"/>
<dbReference type="EMBL" id="AZGB01000009">
    <property type="protein sequence ID" value="KRM07042.1"/>
    <property type="molecule type" value="Genomic_DNA"/>
</dbReference>
<dbReference type="RefSeq" id="WP_057871141.1">
    <property type="nucleotide sequence ID" value="NZ_AZGB01000009.1"/>
</dbReference>
<name>A0A0R1VN74_9LACO</name>
<protein>
    <recommendedName>
        <fullName evidence="4">DUF2992 domain-containing protein</fullName>
    </recommendedName>
</protein>
<dbReference type="STRING" id="1423750.FC89_GL000352"/>
<keyword evidence="3" id="KW-1185">Reference proteome</keyword>
<dbReference type="GeneID" id="98318406"/>
<feature type="compositionally biased region" description="Basic and acidic residues" evidence="1">
    <location>
        <begin position="103"/>
        <end position="116"/>
    </location>
</feature>
<evidence type="ECO:0000313" key="3">
    <source>
        <dbReference type="Proteomes" id="UP000051451"/>
    </source>
</evidence>
<dbReference type="AlphaFoldDB" id="A0A0R1VN74"/>
<evidence type="ECO:0000313" key="2">
    <source>
        <dbReference type="EMBL" id="KRM07042.1"/>
    </source>
</evidence>
<feature type="region of interest" description="Disordered" evidence="1">
    <location>
        <begin position="91"/>
        <end position="122"/>
    </location>
</feature>
<accession>A0A0R1VN74</accession>
<gene>
    <name evidence="2" type="ORF">FC89_GL000352</name>
</gene>
<comment type="caution">
    <text evidence="2">The sequence shown here is derived from an EMBL/GenBank/DDBJ whole genome shotgun (WGS) entry which is preliminary data.</text>
</comment>
<sequence length="140" mass="16235">MSIVKSSLVIVFDSPFYKAIFERCSDSIYEVSQLNLGTSEPKITLIYALVTQHWSQINFFQQKISNSALSEKKVNPKRLQRLARKSVIPSVSTKAQRTLQKQLENRKATRKQEKSMTKISNQEKIFKLRQAKKIQKHKGH</sequence>
<evidence type="ECO:0000256" key="1">
    <source>
        <dbReference type="SAM" id="MobiDB-lite"/>
    </source>
</evidence>
<feature type="compositionally biased region" description="Polar residues" evidence="1">
    <location>
        <begin position="91"/>
        <end position="102"/>
    </location>
</feature>